<sequence length="856" mass="95804">MYGGDEASAIVIDLGSHTCKAGYAGEEAPKAVFPTVVGVIDQMDIDGPVHAGVSSGSAVDLQNNNKNHESDRTKEKRKLYVGSQSLGYRRDYMELLSPLRNGVIVDWNIVDNIWDHALRECLRVDPKERPMLLAEQCSSTQEERERAAELMFEKYKVPALFLAKNAVLTSFASGRATSLVVDSGGGLTTVVPVLDGYVLQKAVITSIIGGQFLTESLTKSLEAKAITPRPQYSFKKKEISPGNIQIVDLDFPRTSKGYKLYCQRVIVEKIKECVCRTPDSPYDESAYSNLPMTTYELPDGQIIEVGSDRFKIPDILFNPSLVLTIPGMEGLANIVPKLRSLPKMIIESINKCDVNIRRELFSTILLTGGTASMHQLKERIEKDLLEESPPAARVKVFACGNATERRFSRCGSPSLTSYLDLRYYSDTYYILPNAIYIKKKKKEYSKYQLFCCFKFNVPIASQIQWHSDSYTQRNLRPPPEIKRHWVEASDKSLDSPERFTVASYNILGDRNASQHSDLYVNIPSRYIKWDRRKRVISDELLGWDPDIVCLQEVDKYLELSDIMVKAGYVGSYQRRTGDSVDGCAMFWKTDKFRLLEGENIQFKDIGLRDNVAQLSVFEMGESYSRRLLVGNIHVLYNPNRGEVKLGQIRFLSSRARCLSEKWGNTPVVLAGDFNSTPQSGIYKFLSSSELNVKLYDKKELSGQKRCRPAQVLGENKETVGPVVTLDGLLCWTDEEIKIATGDSQCHLAVHPLKLNSSYATVNGSTSTRGFNDEPLATSYHSKFLGTVDYLWYSDGIVPTRVLDTVSISDLLRAGGLPCKKVGSDHLALVSEFTFSVTNNEPTDIMAVGEAAPAIRY</sequence>
<feature type="region of interest" description="Disordered" evidence="2">
    <location>
        <begin position="54"/>
        <end position="75"/>
    </location>
</feature>
<feature type="compositionally biased region" description="Polar residues" evidence="2">
    <location>
        <begin position="54"/>
        <end position="65"/>
    </location>
</feature>
<dbReference type="Proteomes" id="UP000501690">
    <property type="component" value="Linkage Group LG2"/>
</dbReference>
<dbReference type="EMBL" id="CP039346">
    <property type="protein sequence ID" value="QCD85304.1"/>
    <property type="molecule type" value="Genomic_DNA"/>
</dbReference>
<name>A0A4D6LA94_VIGUN</name>
<evidence type="ECO:0000313" key="4">
    <source>
        <dbReference type="EMBL" id="QCD85304.1"/>
    </source>
</evidence>
<accession>A0A4D6LA94</accession>
<gene>
    <name evidence="4" type="ORF">DEO72_LG2g5664</name>
</gene>
<dbReference type="PANTHER" id="PTHR12121:SF82">
    <property type="entry name" value="CARBON CATABOLITE REPRESSOR PROTEIN 4 HOMOLOG 3"/>
    <property type="match status" value="1"/>
</dbReference>
<feature type="domain" description="Endonuclease/exonuclease/phosphatase" evidence="3">
    <location>
        <begin position="502"/>
        <end position="825"/>
    </location>
</feature>
<dbReference type="Pfam" id="PF00022">
    <property type="entry name" value="Actin"/>
    <property type="match status" value="1"/>
</dbReference>
<dbReference type="PANTHER" id="PTHR12121">
    <property type="entry name" value="CARBON CATABOLITE REPRESSOR PROTEIN 4"/>
    <property type="match status" value="1"/>
</dbReference>
<evidence type="ECO:0000313" key="5">
    <source>
        <dbReference type="Proteomes" id="UP000501690"/>
    </source>
</evidence>
<dbReference type="GO" id="GO:0000175">
    <property type="term" value="F:3'-5'-RNA exonuclease activity"/>
    <property type="evidence" value="ECO:0007669"/>
    <property type="project" value="TreeGrafter"/>
</dbReference>
<dbReference type="SUPFAM" id="SSF56219">
    <property type="entry name" value="DNase I-like"/>
    <property type="match status" value="1"/>
</dbReference>
<protein>
    <submittedName>
        <fullName evidence="4">Actin-like protein 6B</fullName>
    </submittedName>
</protein>
<dbReference type="Pfam" id="PF03372">
    <property type="entry name" value="Exo_endo_phos"/>
    <property type="match status" value="1"/>
</dbReference>
<keyword evidence="5" id="KW-1185">Reference proteome</keyword>
<organism evidence="4 5">
    <name type="scientific">Vigna unguiculata</name>
    <name type="common">Cowpea</name>
    <dbReference type="NCBI Taxonomy" id="3917"/>
    <lineage>
        <taxon>Eukaryota</taxon>
        <taxon>Viridiplantae</taxon>
        <taxon>Streptophyta</taxon>
        <taxon>Embryophyta</taxon>
        <taxon>Tracheophyta</taxon>
        <taxon>Spermatophyta</taxon>
        <taxon>Magnoliopsida</taxon>
        <taxon>eudicotyledons</taxon>
        <taxon>Gunneridae</taxon>
        <taxon>Pentapetalae</taxon>
        <taxon>rosids</taxon>
        <taxon>fabids</taxon>
        <taxon>Fabales</taxon>
        <taxon>Fabaceae</taxon>
        <taxon>Papilionoideae</taxon>
        <taxon>50 kb inversion clade</taxon>
        <taxon>NPAAA clade</taxon>
        <taxon>indigoferoid/millettioid clade</taxon>
        <taxon>Phaseoleae</taxon>
        <taxon>Vigna</taxon>
    </lineage>
</organism>
<dbReference type="InterPro" id="IPR043129">
    <property type="entry name" value="ATPase_NBD"/>
</dbReference>
<dbReference type="Gene3D" id="3.90.640.10">
    <property type="entry name" value="Actin, Chain A, domain 4"/>
    <property type="match status" value="1"/>
</dbReference>
<comment type="similarity">
    <text evidence="1">Belongs to the actin family.</text>
</comment>
<dbReference type="Gene3D" id="3.30.420.40">
    <property type="match status" value="2"/>
</dbReference>
<evidence type="ECO:0000256" key="1">
    <source>
        <dbReference type="RuleBase" id="RU000487"/>
    </source>
</evidence>
<evidence type="ECO:0000259" key="3">
    <source>
        <dbReference type="Pfam" id="PF03372"/>
    </source>
</evidence>
<dbReference type="InterPro" id="IPR004000">
    <property type="entry name" value="Actin"/>
</dbReference>
<dbReference type="FunFam" id="3.30.420.40:FF:000151">
    <property type="entry name" value="Actin-related protein 4"/>
    <property type="match status" value="1"/>
</dbReference>
<dbReference type="AlphaFoldDB" id="A0A4D6LA94"/>
<dbReference type="SMART" id="SM00268">
    <property type="entry name" value="ACTIN"/>
    <property type="match status" value="1"/>
</dbReference>
<dbReference type="InterPro" id="IPR036691">
    <property type="entry name" value="Endo/exonu/phosph_ase_sf"/>
</dbReference>
<reference evidence="4 5" key="1">
    <citation type="submission" date="2019-04" db="EMBL/GenBank/DDBJ databases">
        <title>An improved genome assembly and genetic linkage map for asparagus bean, Vigna unguiculata ssp. sesquipedialis.</title>
        <authorList>
            <person name="Xia Q."/>
            <person name="Zhang R."/>
            <person name="Dong Y."/>
        </authorList>
    </citation>
    <scope>NUCLEOTIDE SEQUENCE [LARGE SCALE GENOMIC DNA]</scope>
    <source>
        <tissue evidence="4">Leaf</tissue>
    </source>
</reference>
<dbReference type="InterPro" id="IPR050410">
    <property type="entry name" value="CCR4/nocturin_mRNA_transcr"/>
</dbReference>
<dbReference type="Gene3D" id="3.60.10.10">
    <property type="entry name" value="Endonuclease/exonuclease/phosphatase"/>
    <property type="match status" value="1"/>
</dbReference>
<dbReference type="CDD" id="cd13395">
    <property type="entry name" value="ASKHA_NBD_Arp4_ACTL6-like"/>
    <property type="match status" value="1"/>
</dbReference>
<dbReference type="InterPro" id="IPR005135">
    <property type="entry name" value="Endo/exonuclease/phosphatase"/>
</dbReference>
<proteinExistence type="inferred from homology"/>
<dbReference type="SUPFAM" id="SSF53067">
    <property type="entry name" value="Actin-like ATPase domain"/>
    <property type="match status" value="2"/>
</dbReference>
<dbReference type="FunFam" id="3.60.10.10:FF:000080">
    <property type="entry name" value="Carbon catabolite repressor protein 4 homolog 3"/>
    <property type="match status" value="1"/>
</dbReference>
<evidence type="ECO:0000256" key="2">
    <source>
        <dbReference type="SAM" id="MobiDB-lite"/>
    </source>
</evidence>